<keyword evidence="3" id="KW-0808">Transferase</keyword>
<dbReference type="AlphaFoldDB" id="A0A248K1I7"/>
<gene>
    <name evidence="3" type="ORF">Y958_25735</name>
</gene>
<dbReference type="InterPro" id="IPR015422">
    <property type="entry name" value="PyrdxlP-dep_Trfase_small"/>
</dbReference>
<dbReference type="EMBL" id="CP022112">
    <property type="protein sequence ID" value="ASG24304.1"/>
    <property type="molecule type" value="Genomic_DNA"/>
</dbReference>
<protein>
    <submittedName>
        <fullName evidence="3">Aminotransferase</fullName>
    </submittedName>
</protein>
<accession>A0A248K1I7</accession>
<dbReference type="InterPro" id="IPR015421">
    <property type="entry name" value="PyrdxlP-dep_Trfase_major"/>
</dbReference>
<evidence type="ECO:0000256" key="1">
    <source>
        <dbReference type="SAM" id="MobiDB-lite"/>
    </source>
</evidence>
<dbReference type="GO" id="GO:0030170">
    <property type="term" value="F:pyridoxal phosphate binding"/>
    <property type="evidence" value="ECO:0007669"/>
    <property type="project" value="InterPro"/>
</dbReference>
<proteinExistence type="predicted"/>
<name>A0A248K1I7_9PROT</name>
<organism evidence="3 4">
    <name type="scientific">Nitrospirillum viridazoti CBAmc</name>
    <dbReference type="NCBI Taxonomy" id="1441467"/>
    <lineage>
        <taxon>Bacteria</taxon>
        <taxon>Pseudomonadati</taxon>
        <taxon>Pseudomonadota</taxon>
        <taxon>Alphaproteobacteria</taxon>
        <taxon>Rhodospirillales</taxon>
        <taxon>Azospirillaceae</taxon>
        <taxon>Nitrospirillum</taxon>
        <taxon>Nitrospirillum viridazoti</taxon>
    </lineage>
</organism>
<dbReference type="PANTHER" id="PTHR43510:SF1">
    <property type="entry name" value="AMINOTRANSFERASE FUNCTION, HYPOTHETICAL (EUROFUNG)"/>
    <property type="match status" value="1"/>
</dbReference>
<keyword evidence="4" id="KW-1185">Reference proteome</keyword>
<feature type="domain" description="Aminotransferase class I/classII large" evidence="2">
    <location>
        <begin position="115"/>
        <end position="409"/>
    </location>
</feature>
<dbReference type="KEGG" id="nao:Y958_25735"/>
<dbReference type="PANTHER" id="PTHR43510">
    <property type="entry name" value="AMINOTRANSFERASE FUNCTION, HYPOTHETICAL (EUROFUNG)"/>
    <property type="match status" value="1"/>
</dbReference>
<evidence type="ECO:0000313" key="3">
    <source>
        <dbReference type="EMBL" id="ASG24304.1"/>
    </source>
</evidence>
<sequence>MTHRARMPGPNRKYALKSAGKSVGSAPNVPSGTPSGGDFFAAAQYSDWVRGSIRALAGRPNAIALYDSTISEPSDLLAGLVAKSLVTVDDDGAPRLSSRYVSVFANGNRFLVDALCARYDETPERLQTVTGVTGALQLILRALVKPGERVLIENPGFKLLTNLALEAGAVVDEVDRPAPHFGIDPAQVAAKLTPETRLVILTNPHNPTGAFLDHATLKAVAQAAATVGALLVVDEVYGDFARRPSAGLAARLAPNIVSLASLTKVFGLFALKCGWMVAAPEVLGRIRAGQPEGDVGVSKLSHAVAAHVMENADTFDRHWQAVMTSTTPVLHRHAAAMRDEGLIEGAVPAAGCLYFPRIVGVADTLALTRHLWNQVDLLVAPGEYFGLAGHVRLGYAGDAETLDRGLSRLHAGLRAWRDR</sequence>
<dbReference type="Pfam" id="PF00155">
    <property type="entry name" value="Aminotran_1_2"/>
    <property type="match status" value="1"/>
</dbReference>
<dbReference type="Gene3D" id="3.40.640.10">
    <property type="entry name" value="Type I PLP-dependent aspartate aminotransferase-like (Major domain)"/>
    <property type="match status" value="1"/>
</dbReference>
<dbReference type="CDD" id="cd00609">
    <property type="entry name" value="AAT_like"/>
    <property type="match status" value="1"/>
</dbReference>
<dbReference type="InterPro" id="IPR004839">
    <property type="entry name" value="Aminotransferase_I/II_large"/>
</dbReference>
<dbReference type="Gene3D" id="3.90.1150.10">
    <property type="entry name" value="Aspartate Aminotransferase, domain 1"/>
    <property type="match status" value="1"/>
</dbReference>
<dbReference type="GO" id="GO:0008483">
    <property type="term" value="F:transaminase activity"/>
    <property type="evidence" value="ECO:0007669"/>
    <property type="project" value="UniProtKB-KW"/>
</dbReference>
<dbReference type="Proteomes" id="UP000197153">
    <property type="component" value="Chromosome 3"/>
</dbReference>
<evidence type="ECO:0000313" key="4">
    <source>
        <dbReference type="Proteomes" id="UP000197153"/>
    </source>
</evidence>
<dbReference type="InterPro" id="IPR015424">
    <property type="entry name" value="PyrdxlP-dep_Trfase"/>
</dbReference>
<evidence type="ECO:0000259" key="2">
    <source>
        <dbReference type="Pfam" id="PF00155"/>
    </source>
</evidence>
<feature type="region of interest" description="Disordered" evidence="1">
    <location>
        <begin position="1"/>
        <end position="30"/>
    </location>
</feature>
<dbReference type="SUPFAM" id="SSF53383">
    <property type="entry name" value="PLP-dependent transferases"/>
    <property type="match status" value="1"/>
</dbReference>
<reference evidence="3 4" key="1">
    <citation type="submission" date="2017-06" db="EMBL/GenBank/DDBJ databases">
        <title>Complete genome sequence of Nitrospirillum amazonense strain CBAmC, an endophytic nitrogen-fixing and plant growth-promoting bacterium, isolated from sugarcane.</title>
        <authorList>
            <person name="Schwab S."/>
            <person name="dos Santos Teixeira K.R."/>
            <person name="Simoes Araujo J.L."/>
            <person name="Soares Vidal M."/>
            <person name="Borges de Freitas H.R."/>
            <person name="Rivello Crivelaro A.L."/>
            <person name="Bueno de Camargo Nunes A."/>
            <person name="dos Santos C.M."/>
            <person name="Palmeira da Silva Rosa D."/>
            <person name="da Silva Padilha D."/>
            <person name="da Silva E."/>
            <person name="Araujo Terra L."/>
            <person name="Soares Mendes V."/>
            <person name="Farinelli L."/>
            <person name="Magalhaes Cruz L."/>
            <person name="Baldani J.I."/>
        </authorList>
    </citation>
    <scope>NUCLEOTIDE SEQUENCE [LARGE SCALE GENOMIC DNA]</scope>
    <source>
        <strain evidence="3 4">CBAmC</strain>
    </source>
</reference>
<keyword evidence="3" id="KW-0032">Aminotransferase</keyword>